<name>A0A074Z175_AURSE</name>
<dbReference type="OrthoDB" id="5863171at2759"/>
<dbReference type="Pfam" id="PF02515">
    <property type="entry name" value="CoA_transf_3"/>
    <property type="match status" value="1"/>
</dbReference>
<evidence type="ECO:0000256" key="1">
    <source>
        <dbReference type="ARBA" id="ARBA00008383"/>
    </source>
</evidence>
<dbReference type="PANTHER" id="PTHR48228:SF4">
    <property type="entry name" value="BLR3030 PROTEIN"/>
    <property type="match status" value="1"/>
</dbReference>
<sequence length="496" mass="53754">MRGTESGCRNISVEGLVTRDRSSYDAADVIEELWTALGLPSETLSRVELDADIPSLPSSFRIGVIAQSSIALVALAAAQLYAVQKKVQVPKVKVPPRHAVIEFKSERLYTIDGQTPSSPRDTIGGLHKTTDGHIRVHDSFPNHSNGMLDLVGLPRGSTREQLAKRIANWRSLELENAATVQGSIAAYALRSYREWDVLPQSRAISDMPVLLQSLPSDSHGNCPRRMSKGAARCLDGLRVLEMSRVIAAPLCGKTLAAHGADAIWITSPSLPDIPSIDREFGRGKRTVQLDIRNAADKAKLLDLIRDCDVFIQGFRPGSLAKHGLSAENLVRLNPNIVIANMSAFGPTGPWSHLRGFDSLVQTCSGINVSEAQHAGNGEAARPLPCQALDHASGYLLAFGVIAALYRREVKGGAWQVNVSLAGTMKYLRSLGQYSGKTGFECDDYKQQSDVPTEYLEARQTSFGHMVAVKHSATIAGCEVGWEVMPKPLGSDTADWL</sequence>
<dbReference type="Gene3D" id="3.40.50.10540">
    <property type="entry name" value="Crotonobetainyl-coa:carnitine coa-transferase, domain 1"/>
    <property type="match status" value="1"/>
</dbReference>
<reference evidence="2 3" key="1">
    <citation type="journal article" date="2014" name="BMC Genomics">
        <title>Genome sequencing of four Aureobasidium pullulans varieties: biotechnological potential, stress tolerance, and description of new species.</title>
        <authorList>
            <person name="Gostin Ar C."/>
            <person name="Ohm R.A."/>
            <person name="Kogej T."/>
            <person name="Sonjak S."/>
            <person name="Turk M."/>
            <person name="Zajc J."/>
            <person name="Zalar P."/>
            <person name="Grube M."/>
            <person name="Sun H."/>
            <person name="Han J."/>
            <person name="Sharma A."/>
            <person name="Chiniquy J."/>
            <person name="Ngan C.Y."/>
            <person name="Lipzen A."/>
            <person name="Barry K."/>
            <person name="Grigoriev I.V."/>
            <person name="Gunde-Cimerman N."/>
        </authorList>
    </citation>
    <scope>NUCLEOTIDE SEQUENCE [LARGE SCALE GENOMIC DNA]</scope>
    <source>
        <strain evidence="2 3">EXF-2481</strain>
    </source>
</reference>
<dbReference type="InterPro" id="IPR023606">
    <property type="entry name" value="CoA-Trfase_III_dom_1_sf"/>
</dbReference>
<organism evidence="2 3">
    <name type="scientific">Aureobasidium subglaciale (strain EXF-2481)</name>
    <name type="common">Aureobasidium pullulans var. subglaciale</name>
    <dbReference type="NCBI Taxonomy" id="1043005"/>
    <lineage>
        <taxon>Eukaryota</taxon>
        <taxon>Fungi</taxon>
        <taxon>Dikarya</taxon>
        <taxon>Ascomycota</taxon>
        <taxon>Pezizomycotina</taxon>
        <taxon>Dothideomycetes</taxon>
        <taxon>Dothideomycetidae</taxon>
        <taxon>Dothideales</taxon>
        <taxon>Saccotheciaceae</taxon>
        <taxon>Aureobasidium</taxon>
    </lineage>
</organism>
<dbReference type="EMBL" id="KL584768">
    <property type="protein sequence ID" value="KEQ92861.1"/>
    <property type="molecule type" value="Genomic_DNA"/>
</dbReference>
<dbReference type="OMA" id="RFWRTAD"/>
<proteinExistence type="inferred from homology"/>
<dbReference type="Proteomes" id="UP000030641">
    <property type="component" value="Unassembled WGS sequence"/>
</dbReference>
<keyword evidence="3" id="KW-1185">Reference proteome</keyword>
<evidence type="ECO:0008006" key="4">
    <source>
        <dbReference type="Google" id="ProtNLM"/>
    </source>
</evidence>
<dbReference type="GO" id="GO:0003824">
    <property type="term" value="F:catalytic activity"/>
    <property type="evidence" value="ECO:0007669"/>
    <property type="project" value="InterPro"/>
</dbReference>
<dbReference type="GeneID" id="25364503"/>
<dbReference type="PANTHER" id="PTHR48228">
    <property type="entry name" value="SUCCINYL-COA--D-CITRAMALATE COA-TRANSFERASE"/>
    <property type="match status" value="1"/>
</dbReference>
<evidence type="ECO:0000313" key="3">
    <source>
        <dbReference type="Proteomes" id="UP000030641"/>
    </source>
</evidence>
<accession>A0A074Z175</accession>
<dbReference type="InParanoid" id="A0A074Z175"/>
<dbReference type="HOGENOM" id="CLU_021588_0_1_1"/>
<gene>
    <name evidence="2" type="ORF">AUEXF2481DRAFT_31729</name>
</gene>
<dbReference type="STRING" id="1043005.A0A074Z175"/>
<dbReference type="AlphaFoldDB" id="A0A074Z175"/>
<evidence type="ECO:0000313" key="2">
    <source>
        <dbReference type="EMBL" id="KEQ92861.1"/>
    </source>
</evidence>
<dbReference type="SUPFAM" id="SSF89796">
    <property type="entry name" value="CoA-transferase family III (CaiB/BaiF)"/>
    <property type="match status" value="2"/>
</dbReference>
<comment type="similarity">
    <text evidence="1">Belongs to the CoA-transferase III family.</text>
</comment>
<dbReference type="InterPro" id="IPR050509">
    <property type="entry name" value="CoA-transferase_III"/>
</dbReference>
<dbReference type="InterPro" id="IPR003673">
    <property type="entry name" value="CoA-Trfase_fam_III"/>
</dbReference>
<dbReference type="RefSeq" id="XP_013341322.1">
    <property type="nucleotide sequence ID" value="XM_013485868.1"/>
</dbReference>
<protein>
    <recommendedName>
        <fullName evidence="4">CoA-transferase family III</fullName>
    </recommendedName>
</protein>